<dbReference type="EMBL" id="MHSR01000013">
    <property type="protein sequence ID" value="OHA46768.1"/>
    <property type="molecule type" value="Genomic_DNA"/>
</dbReference>
<dbReference type="Proteomes" id="UP000178869">
    <property type="component" value="Unassembled WGS sequence"/>
</dbReference>
<protein>
    <submittedName>
        <fullName evidence="1">Uncharacterized protein</fullName>
    </submittedName>
</protein>
<dbReference type="AlphaFoldDB" id="A0A1G2PEK2"/>
<accession>A0A1G2PEK2</accession>
<sequence>MIPETENGEYAVQVIGTGEGSYTLDSLAVDADGAPHTATFAGNTNINIQAVYDLSYDAAQPQNITIVSEDTTAPIITHTAINPQYLLNTASIPLSFDTNDSGTGIYRLEVNLDGSPLTSGQFLAFTVPGNHLIRISAEDFVGNVRTEEIPFAVVYQFSGFLSPIKADGSGIYNLGRTLPVKFQLTDANGVFVSTAVAQLLAAKIQDGIVGTEEVPLSSSVADIGNLFRYDSSTQQYIYNLATSSLGLGTWQLKVVLDDGKNYTVVISLH</sequence>
<evidence type="ECO:0000313" key="1">
    <source>
        <dbReference type="EMBL" id="OHA46768.1"/>
    </source>
</evidence>
<gene>
    <name evidence="1" type="ORF">A2828_02635</name>
</gene>
<evidence type="ECO:0000313" key="2">
    <source>
        <dbReference type="Proteomes" id="UP000178869"/>
    </source>
</evidence>
<comment type="caution">
    <text evidence="1">The sequence shown here is derived from an EMBL/GenBank/DDBJ whole genome shotgun (WGS) entry which is preliminary data.</text>
</comment>
<dbReference type="NCBIfam" id="NF038114">
    <property type="entry name" value="rightmost"/>
    <property type="match status" value="1"/>
</dbReference>
<organism evidence="1 2">
    <name type="scientific">Candidatus Terrybacteria bacterium RIFCSPHIGHO2_01_FULL_43_35</name>
    <dbReference type="NCBI Taxonomy" id="1802361"/>
    <lineage>
        <taxon>Bacteria</taxon>
        <taxon>Candidatus Terryibacteriota</taxon>
    </lineage>
</organism>
<proteinExistence type="predicted"/>
<reference evidence="1 2" key="1">
    <citation type="journal article" date="2016" name="Nat. Commun.">
        <title>Thousands of microbial genomes shed light on interconnected biogeochemical processes in an aquifer system.</title>
        <authorList>
            <person name="Anantharaman K."/>
            <person name="Brown C.T."/>
            <person name="Hug L.A."/>
            <person name="Sharon I."/>
            <person name="Castelle C.J."/>
            <person name="Probst A.J."/>
            <person name="Thomas B.C."/>
            <person name="Singh A."/>
            <person name="Wilkins M.J."/>
            <person name="Karaoz U."/>
            <person name="Brodie E.L."/>
            <person name="Williams K.H."/>
            <person name="Hubbard S.S."/>
            <person name="Banfield J.F."/>
        </authorList>
    </citation>
    <scope>NUCLEOTIDE SEQUENCE [LARGE SCALE GENOMIC DNA]</scope>
</reference>
<name>A0A1G2PEK2_9BACT</name>